<dbReference type="Proteomes" id="UP000182045">
    <property type="component" value="Unassembled WGS sequence"/>
</dbReference>
<evidence type="ECO:0000256" key="1">
    <source>
        <dbReference type="SAM" id="MobiDB-lite"/>
    </source>
</evidence>
<dbReference type="Pfam" id="PF13401">
    <property type="entry name" value="AAA_22"/>
    <property type="match status" value="1"/>
</dbReference>
<dbReference type="EMBL" id="FBYC01000001">
    <property type="protein sequence ID" value="CUX79370.1"/>
    <property type="molecule type" value="Genomic_DNA"/>
</dbReference>
<comment type="caution">
    <text evidence="4">The sequence shown here is derived from an EMBL/GenBank/DDBJ whole genome shotgun (WGS) entry which is preliminary data.</text>
</comment>
<dbReference type="InterPro" id="IPR027417">
    <property type="entry name" value="P-loop_NTPase"/>
</dbReference>
<dbReference type="InterPro" id="IPR049945">
    <property type="entry name" value="AAA_22"/>
</dbReference>
<sequence>MRSAEPASHAINAGEPAYSEEANMPEPIPLAKTDPPPEPGGFVTTPTAQKIVDALELITVLPGPQMAMIAGVPGIGKTEAAKHFKMMNSNVLIFTAAGSGNRKTRDREPAELLASHCHVAYEYQNETSIRRSLREGRQLSGATIIFDEANNLSETGLEWLRITCEEAGANLALIGDMSLAQKLKRLSKLWTRADPKLILGAATAQDLQQIAASYGVRCASALAALSGENPEGTATRQIRSVVKVLQLAAILARQGDITQAHINTALAQLRVK</sequence>
<feature type="domain" description="ORC1/DEAH AAA+ ATPase" evidence="2">
    <location>
        <begin position="64"/>
        <end position="183"/>
    </location>
</feature>
<dbReference type="SUPFAM" id="SSF52540">
    <property type="entry name" value="P-loop containing nucleoside triphosphate hydrolases"/>
    <property type="match status" value="1"/>
</dbReference>
<evidence type="ECO:0000313" key="6">
    <source>
        <dbReference type="Proteomes" id="UP000182045"/>
    </source>
</evidence>
<organism evidence="4 5">
    <name type="scientific">Roseibaca calidilacus</name>
    <dbReference type="NCBI Taxonomy" id="1666912"/>
    <lineage>
        <taxon>Bacteria</taxon>
        <taxon>Pseudomonadati</taxon>
        <taxon>Pseudomonadota</taxon>
        <taxon>Alphaproteobacteria</taxon>
        <taxon>Rhodobacterales</taxon>
        <taxon>Paracoccaceae</taxon>
        <taxon>Roseinatronobacter</taxon>
    </lineage>
</organism>
<evidence type="ECO:0000313" key="3">
    <source>
        <dbReference type="EMBL" id="CUX79370.1"/>
    </source>
</evidence>
<dbReference type="OrthoDB" id="7871474at2"/>
<dbReference type="Gene3D" id="3.40.50.300">
    <property type="entry name" value="P-loop containing nucleotide triphosphate hydrolases"/>
    <property type="match status" value="1"/>
</dbReference>
<protein>
    <submittedName>
        <fullName evidence="3">DNA transposition protein, AAA+ family ATPase</fullName>
    </submittedName>
    <submittedName>
        <fullName evidence="4">Mu family bacteriophage DNA transposition protein</fullName>
    </submittedName>
</protein>
<dbReference type="EMBL" id="LJSG01000021">
    <property type="protein sequence ID" value="KPP89492.1"/>
    <property type="molecule type" value="Genomic_DNA"/>
</dbReference>
<proteinExistence type="predicted"/>
<evidence type="ECO:0000313" key="4">
    <source>
        <dbReference type="EMBL" id="KPP89492.1"/>
    </source>
</evidence>
<dbReference type="AlphaFoldDB" id="A0A0P7WQJ3"/>
<reference evidence="3 6" key="2">
    <citation type="submission" date="2016-01" db="EMBL/GenBank/DDBJ databases">
        <authorList>
            <person name="Varghese N."/>
        </authorList>
    </citation>
    <scope>NUCLEOTIDE SEQUENCE [LARGE SCALE GENOMIC DNA]</scope>
    <source>
        <strain evidence="3 6">HL-91</strain>
    </source>
</reference>
<feature type="region of interest" description="Disordered" evidence="1">
    <location>
        <begin position="1"/>
        <end position="45"/>
    </location>
</feature>
<gene>
    <name evidence="3" type="ORF">Ga0058931_0048</name>
    <name evidence="4" type="ORF">HLUCCA05_14235</name>
</gene>
<evidence type="ECO:0000313" key="5">
    <source>
        <dbReference type="Proteomes" id="UP000050413"/>
    </source>
</evidence>
<name>A0A0P7WQJ3_9RHOB</name>
<dbReference type="STRING" id="1666912.Ga0058931_0048"/>
<evidence type="ECO:0000259" key="2">
    <source>
        <dbReference type="Pfam" id="PF13401"/>
    </source>
</evidence>
<dbReference type="Proteomes" id="UP000050413">
    <property type="component" value="Unassembled WGS sequence"/>
</dbReference>
<keyword evidence="6" id="KW-1185">Reference proteome</keyword>
<dbReference type="RefSeq" id="WP_072244199.1">
    <property type="nucleotide sequence ID" value="NZ_FBYC01000001.1"/>
</dbReference>
<reference evidence="4 5" key="1">
    <citation type="submission" date="2015-09" db="EMBL/GenBank/DDBJ databases">
        <title>Identification and resolution of microdiversity through metagenomic sequencing of parallel consortia.</title>
        <authorList>
            <person name="Nelson W.C."/>
            <person name="Romine M.F."/>
            <person name="Lindemann S.R."/>
        </authorList>
    </citation>
    <scope>NUCLEOTIDE SEQUENCE [LARGE SCALE GENOMIC DNA]</scope>
    <source>
        <strain evidence="4">HL-91</strain>
    </source>
</reference>
<dbReference type="GO" id="GO:0016887">
    <property type="term" value="F:ATP hydrolysis activity"/>
    <property type="evidence" value="ECO:0007669"/>
    <property type="project" value="InterPro"/>
</dbReference>
<accession>A0A0P7WQJ3</accession>